<organism evidence="1 2">
    <name type="scientific">Hibiscus sabdariffa</name>
    <name type="common">roselle</name>
    <dbReference type="NCBI Taxonomy" id="183260"/>
    <lineage>
        <taxon>Eukaryota</taxon>
        <taxon>Viridiplantae</taxon>
        <taxon>Streptophyta</taxon>
        <taxon>Embryophyta</taxon>
        <taxon>Tracheophyta</taxon>
        <taxon>Spermatophyta</taxon>
        <taxon>Magnoliopsida</taxon>
        <taxon>eudicotyledons</taxon>
        <taxon>Gunneridae</taxon>
        <taxon>Pentapetalae</taxon>
        <taxon>rosids</taxon>
        <taxon>malvids</taxon>
        <taxon>Malvales</taxon>
        <taxon>Malvaceae</taxon>
        <taxon>Malvoideae</taxon>
        <taxon>Hibiscus</taxon>
    </lineage>
</organism>
<dbReference type="Proteomes" id="UP001396334">
    <property type="component" value="Unassembled WGS sequence"/>
</dbReference>
<dbReference type="EMBL" id="JBBPBN010000042">
    <property type="protein sequence ID" value="KAK8998123.1"/>
    <property type="molecule type" value="Genomic_DNA"/>
</dbReference>
<name>A0ABR2QBV2_9ROSI</name>
<evidence type="ECO:0000313" key="2">
    <source>
        <dbReference type="Proteomes" id="UP001396334"/>
    </source>
</evidence>
<protein>
    <submittedName>
        <fullName evidence="1">Uncharacterized protein</fullName>
    </submittedName>
</protein>
<reference evidence="1 2" key="1">
    <citation type="journal article" date="2024" name="G3 (Bethesda)">
        <title>Genome assembly of Hibiscus sabdariffa L. provides insights into metabolisms of medicinal natural products.</title>
        <authorList>
            <person name="Kim T."/>
        </authorList>
    </citation>
    <scope>NUCLEOTIDE SEQUENCE [LARGE SCALE GENOMIC DNA]</scope>
    <source>
        <strain evidence="1">TK-2024</strain>
        <tissue evidence="1">Old leaves</tissue>
    </source>
</reference>
<comment type="caution">
    <text evidence="1">The sequence shown here is derived from an EMBL/GenBank/DDBJ whole genome shotgun (WGS) entry which is preliminary data.</text>
</comment>
<accession>A0ABR2QBV2</accession>
<evidence type="ECO:0000313" key="1">
    <source>
        <dbReference type="EMBL" id="KAK8998123.1"/>
    </source>
</evidence>
<sequence>MTSDLLTTSEVTAGLGIVTSNRSSQQVHVGLRCSISKTTCLQESRWKDISRLAECGAHEGHLQSSLLELRMKLEEWELSQKKWLQRLMLELSNDLVVDRTPNTMDIVDESRDDLPLS</sequence>
<keyword evidence="2" id="KW-1185">Reference proteome</keyword>
<proteinExistence type="predicted"/>
<gene>
    <name evidence="1" type="ORF">V6N11_012654</name>
</gene>